<organism evidence="17 18">
    <name type="scientific">Myceligenerans indicum</name>
    <dbReference type="NCBI Taxonomy" id="2593663"/>
    <lineage>
        <taxon>Bacteria</taxon>
        <taxon>Bacillati</taxon>
        <taxon>Actinomycetota</taxon>
        <taxon>Actinomycetes</taxon>
        <taxon>Micrococcales</taxon>
        <taxon>Promicromonosporaceae</taxon>
        <taxon>Myceligenerans</taxon>
    </lineage>
</organism>
<dbReference type="PANTHER" id="PTHR32182">
    <property type="entry name" value="DNA REPLICATION AND REPAIR PROTEIN RECF"/>
    <property type="match status" value="1"/>
</dbReference>
<keyword evidence="10 13" id="KW-0234">DNA repair</keyword>
<dbReference type="PROSITE" id="PS00617">
    <property type="entry name" value="RECF_1"/>
    <property type="match status" value="1"/>
</dbReference>
<comment type="subcellular location">
    <subcellularLocation>
        <location evidence="1 13 14">Cytoplasm</location>
    </subcellularLocation>
</comment>
<keyword evidence="4 13" id="KW-0963">Cytoplasm</keyword>
<dbReference type="Proteomes" id="UP000675409">
    <property type="component" value="Unassembled WGS sequence"/>
</dbReference>
<keyword evidence="18" id="KW-1185">Reference proteome</keyword>
<dbReference type="InterPro" id="IPR001238">
    <property type="entry name" value="DNA-binding_RecF"/>
</dbReference>
<keyword evidence="5 13" id="KW-0235">DNA replication</keyword>
<dbReference type="RefSeq" id="WP_201848379.1">
    <property type="nucleotide sequence ID" value="NZ_JABBYC010000026.1"/>
</dbReference>
<evidence type="ECO:0000313" key="17">
    <source>
        <dbReference type="EMBL" id="MBL0887362.1"/>
    </source>
</evidence>
<dbReference type="InterPro" id="IPR042174">
    <property type="entry name" value="RecF_2"/>
</dbReference>
<keyword evidence="7 13" id="KW-0227">DNA damage</keyword>
<keyword evidence="11 13" id="KW-0742">SOS response</keyword>
<dbReference type="Pfam" id="PF02463">
    <property type="entry name" value="SMC_N"/>
    <property type="match status" value="1"/>
</dbReference>
<gene>
    <name evidence="13 17" type="primary">recF</name>
    <name evidence="17" type="ORF">HGK34_13925</name>
</gene>
<evidence type="ECO:0000256" key="15">
    <source>
        <dbReference type="SAM" id="MobiDB-lite"/>
    </source>
</evidence>
<evidence type="ECO:0000256" key="5">
    <source>
        <dbReference type="ARBA" id="ARBA00022705"/>
    </source>
</evidence>
<proteinExistence type="inferred from homology"/>
<comment type="similarity">
    <text evidence="2 13 14">Belongs to the RecF family.</text>
</comment>
<keyword evidence="6 13" id="KW-0547">Nucleotide-binding</keyword>
<feature type="region of interest" description="Disordered" evidence="15">
    <location>
        <begin position="232"/>
        <end position="284"/>
    </location>
</feature>
<evidence type="ECO:0000256" key="3">
    <source>
        <dbReference type="ARBA" id="ARBA00020170"/>
    </source>
</evidence>
<feature type="domain" description="RecF/RecN/SMC N-terminal" evidence="16">
    <location>
        <begin position="2"/>
        <end position="419"/>
    </location>
</feature>
<evidence type="ECO:0000259" key="16">
    <source>
        <dbReference type="Pfam" id="PF02463"/>
    </source>
</evidence>
<dbReference type="HAMAP" id="MF_00365">
    <property type="entry name" value="RecF"/>
    <property type="match status" value="1"/>
</dbReference>
<accession>A0ABS1LM76</accession>
<dbReference type="EMBL" id="JABBYC010000026">
    <property type="protein sequence ID" value="MBL0887362.1"/>
    <property type="molecule type" value="Genomic_DNA"/>
</dbReference>
<evidence type="ECO:0000256" key="13">
    <source>
        <dbReference type="HAMAP-Rule" id="MF_00365"/>
    </source>
</evidence>
<dbReference type="NCBIfam" id="TIGR00611">
    <property type="entry name" value="recf"/>
    <property type="match status" value="1"/>
</dbReference>
<dbReference type="Gene3D" id="1.20.1050.90">
    <property type="entry name" value="RecF/RecN/SMC, N-terminal domain"/>
    <property type="match status" value="1"/>
</dbReference>
<keyword evidence="9 13" id="KW-0238">DNA-binding</keyword>
<keyword evidence="8 13" id="KW-0067">ATP-binding</keyword>
<evidence type="ECO:0000256" key="4">
    <source>
        <dbReference type="ARBA" id="ARBA00022490"/>
    </source>
</evidence>
<dbReference type="PANTHER" id="PTHR32182:SF0">
    <property type="entry name" value="DNA REPLICATION AND REPAIR PROTEIN RECF"/>
    <property type="match status" value="1"/>
</dbReference>
<comment type="caution">
    <text evidence="17">The sequence shown here is derived from an EMBL/GenBank/DDBJ whole genome shotgun (WGS) entry which is preliminary data.</text>
</comment>
<evidence type="ECO:0000256" key="2">
    <source>
        <dbReference type="ARBA" id="ARBA00008016"/>
    </source>
</evidence>
<dbReference type="PROSITE" id="PS00618">
    <property type="entry name" value="RECF_2"/>
    <property type="match status" value="1"/>
</dbReference>
<name>A0ABS1LM76_9MICO</name>
<evidence type="ECO:0000256" key="7">
    <source>
        <dbReference type="ARBA" id="ARBA00022763"/>
    </source>
</evidence>
<feature type="compositionally biased region" description="Polar residues" evidence="15">
    <location>
        <begin position="233"/>
        <end position="242"/>
    </location>
</feature>
<dbReference type="InterPro" id="IPR027417">
    <property type="entry name" value="P-loop_NTPase"/>
</dbReference>
<dbReference type="SUPFAM" id="SSF52540">
    <property type="entry name" value="P-loop containing nucleoside triphosphate hydrolases"/>
    <property type="match status" value="1"/>
</dbReference>
<evidence type="ECO:0000256" key="9">
    <source>
        <dbReference type="ARBA" id="ARBA00023125"/>
    </source>
</evidence>
<evidence type="ECO:0000256" key="14">
    <source>
        <dbReference type="RuleBase" id="RU000578"/>
    </source>
</evidence>
<evidence type="ECO:0000256" key="8">
    <source>
        <dbReference type="ARBA" id="ARBA00022840"/>
    </source>
</evidence>
<evidence type="ECO:0000256" key="12">
    <source>
        <dbReference type="ARBA" id="ARBA00025401"/>
    </source>
</evidence>
<evidence type="ECO:0000256" key="10">
    <source>
        <dbReference type="ARBA" id="ARBA00023204"/>
    </source>
</evidence>
<evidence type="ECO:0000256" key="1">
    <source>
        <dbReference type="ARBA" id="ARBA00004496"/>
    </source>
</evidence>
<evidence type="ECO:0000256" key="11">
    <source>
        <dbReference type="ARBA" id="ARBA00023236"/>
    </source>
</evidence>
<evidence type="ECO:0000313" key="18">
    <source>
        <dbReference type="Proteomes" id="UP000675409"/>
    </source>
</evidence>
<sequence>MYVSHLSLLDFRSYPSVDVELEPGVNAFVGANGQGKTNLVEAIGYVATLGSHRVATDTPLIRAGASRAVVRTRIVRGDRASTVELEISQGKTNRARINRGQPGRARDVLGILRTVLFAPEDLALVKGDPDGRRRFLDQLIVLMVPRFAAVFADYDRVLKQRSALLKSARAVRRSGGPEAAATATLDVWDGRLVELGAEIVSLRLQLVEALRPVVATAYELVSEGKGEALLDYKSSSTEPVDNSPSGGGSGGPGLSRSAPAPAASGGVSAGDEGVRTEAFRGSGDSVEGATSVAWIRERMVAALDAVRQQELDRGVSLVGPHRDDLLLTLGGLPVKGYASHGESWSFALALRMASFWLLGGAAQLGTPPPSAPAFWDPDRGTDADPVLILDDVFAELDARRRERLAELVLPARQVLVTAAVPEDVPASLDGVRFHVEPGAVTRE</sequence>
<protein>
    <recommendedName>
        <fullName evidence="3 13">DNA replication and repair protein RecF</fullName>
    </recommendedName>
</protein>
<comment type="function">
    <text evidence="12 13 14">The RecF protein is involved in DNA metabolism; it is required for DNA replication and normal SOS inducibility. RecF binds preferentially to single-stranded, linear DNA. It also seems to bind ATP.</text>
</comment>
<feature type="compositionally biased region" description="Low complexity" evidence="15">
    <location>
        <begin position="254"/>
        <end position="270"/>
    </location>
</feature>
<reference evidence="17 18" key="1">
    <citation type="journal article" date="2021" name="Arch. Microbiol.">
        <title>Myceligenerans indicum sp. nov., an actinobacterium isolated from mangrove sediment of Sundarbans, India.</title>
        <authorList>
            <person name="Asha K."/>
            <person name="Bhadury P."/>
        </authorList>
    </citation>
    <scope>NUCLEOTIDE SEQUENCE [LARGE SCALE GENOMIC DNA]</scope>
    <source>
        <strain evidence="17 18">I2</strain>
    </source>
</reference>
<dbReference type="InterPro" id="IPR003395">
    <property type="entry name" value="RecF/RecN/SMC_N"/>
</dbReference>
<evidence type="ECO:0000256" key="6">
    <source>
        <dbReference type="ARBA" id="ARBA00022741"/>
    </source>
</evidence>
<feature type="binding site" evidence="13">
    <location>
        <begin position="30"/>
        <end position="37"/>
    </location>
    <ligand>
        <name>ATP</name>
        <dbReference type="ChEBI" id="CHEBI:30616"/>
    </ligand>
</feature>
<dbReference type="InterPro" id="IPR018078">
    <property type="entry name" value="DNA-binding_RecF_CS"/>
</dbReference>
<dbReference type="Gene3D" id="3.40.50.300">
    <property type="entry name" value="P-loop containing nucleotide triphosphate hydrolases"/>
    <property type="match status" value="1"/>
</dbReference>